<dbReference type="PRINTS" id="PR00598">
    <property type="entry name" value="HTHMARR"/>
</dbReference>
<dbReference type="InterPro" id="IPR036388">
    <property type="entry name" value="WH-like_DNA-bd_sf"/>
</dbReference>
<feature type="domain" description="HTH marR-type" evidence="4">
    <location>
        <begin position="4"/>
        <end position="137"/>
    </location>
</feature>
<name>A0ABU8Q5N1_9SPHN</name>
<dbReference type="PANTHER" id="PTHR33164:SF43">
    <property type="entry name" value="HTH-TYPE TRANSCRIPTIONAL REPRESSOR YETL"/>
    <property type="match status" value="1"/>
</dbReference>
<evidence type="ECO:0000259" key="4">
    <source>
        <dbReference type="PROSITE" id="PS50995"/>
    </source>
</evidence>
<gene>
    <name evidence="5" type="ORF">WH159_10195</name>
</gene>
<dbReference type="PANTHER" id="PTHR33164">
    <property type="entry name" value="TRANSCRIPTIONAL REGULATOR, MARR FAMILY"/>
    <property type="match status" value="1"/>
</dbReference>
<dbReference type="PROSITE" id="PS01117">
    <property type="entry name" value="HTH_MARR_1"/>
    <property type="match status" value="1"/>
</dbReference>
<accession>A0ABU8Q5N1</accession>
<dbReference type="RefSeq" id="WP_165890037.1">
    <property type="nucleotide sequence ID" value="NZ_JBBGZA010000001.1"/>
</dbReference>
<dbReference type="PROSITE" id="PS50995">
    <property type="entry name" value="HTH_MARR_2"/>
    <property type="match status" value="1"/>
</dbReference>
<dbReference type="Gene3D" id="1.10.10.10">
    <property type="entry name" value="Winged helix-like DNA-binding domain superfamily/Winged helix DNA-binding domain"/>
    <property type="match status" value="1"/>
</dbReference>
<keyword evidence="6" id="KW-1185">Reference proteome</keyword>
<evidence type="ECO:0000256" key="2">
    <source>
        <dbReference type="ARBA" id="ARBA00023125"/>
    </source>
</evidence>
<dbReference type="InterPro" id="IPR039422">
    <property type="entry name" value="MarR/SlyA-like"/>
</dbReference>
<keyword evidence="3" id="KW-0804">Transcription</keyword>
<keyword evidence="1" id="KW-0805">Transcription regulation</keyword>
<proteinExistence type="predicted"/>
<evidence type="ECO:0000313" key="6">
    <source>
        <dbReference type="Proteomes" id="UP001380365"/>
    </source>
</evidence>
<keyword evidence="2" id="KW-0238">DNA-binding</keyword>
<dbReference type="EMBL" id="JBBGZA010000001">
    <property type="protein sequence ID" value="MEJ5094906.1"/>
    <property type="molecule type" value="Genomic_DNA"/>
</dbReference>
<organism evidence="5 6">
    <name type="scientific">Sphingomonas molluscorum</name>
    <dbReference type="NCBI Taxonomy" id="418184"/>
    <lineage>
        <taxon>Bacteria</taxon>
        <taxon>Pseudomonadati</taxon>
        <taxon>Pseudomonadota</taxon>
        <taxon>Alphaproteobacteria</taxon>
        <taxon>Sphingomonadales</taxon>
        <taxon>Sphingomonadaceae</taxon>
        <taxon>Sphingomonas</taxon>
    </lineage>
</organism>
<protein>
    <submittedName>
        <fullName evidence="5">MarR family winged helix-turn-helix transcriptional regulator</fullName>
    </submittedName>
</protein>
<evidence type="ECO:0000256" key="1">
    <source>
        <dbReference type="ARBA" id="ARBA00023015"/>
    </source>
</evidence>
<dbReference type="Pfam" id="PF01047">
    <property type="entry name" value="MarR"/>
    <property type="match status" value="1"/>
</dbReference>
<dbReference type="InterPro" id="IPR023187">
    <property type="entry name" value="Tscrpt_reg_MarR-type_CS"/>
</dbReference>
<dbReference type="InterPro" id="IPR036390">
    <property type="entry name" value="WH_DNA-bd_sf"/>
</dbReference>
<sequence>MPDTDSLVSDFGRLFLRLRRIADAHLAEQGVSLARMKLLMYLRCEHNSARAADIANVFGQSPRTVSEAIAALERDGLVRRTPDLADGRVKRVSLTTAGEAAIAAAEPLRSHLDQAIFGALDAEERSQFRRALAKLDRVADALEAQGGLDERPGPAKAAPKA</sequence>
<dbReference type="Proteomes" id="UP001380365">
    <property type="component" value="Unassembled WGS sequence"/>
</dbReference>
<evidence type="ECO:0000313" key="5">
    <source>
        <dbReference type="EMBL" id="MEJ5094906.1"/>
    </source>
</evidence>
<dbReference type="SMART" id="SM00347">
    <property type="entry name" value="HTH_MARR"/>
    <property type="match status" value="1"/>
</dbReference>
<dbReference type="SUPFAM" id="SSF46785">
    <property type="entry name" value="Winged helix' DNA-binding domain"/>
    <property type="match status" value="1"/>
</dbReference>
<comment type="caution">
    <text evidence="5">The sequence shown here is derived from an EMBL/GenBank/DDBJ whole genome shotgun (WGS) entry which is preliminary data.</text>
</comment>
<dbReference type="InterPro" id="IPR000835">
    <property type="entry name" value="HTH_MarR-typ"/>
</dbReference>
<dbReference type="InterPro" id="IPR011991">
    <property type="entry name" value="ArsR-like_HTH"/>
</dbReference>
<reference evidence="5 6" key="1">
    <citation type="submission" date="2023-12" db="EMBL/GenBank/DDBJ databases">
        <title>Gut-associated functions are favored during microbiome assembly across C. elegans life.</title>
        <authorList>
            <person name="Zimmermann J."/>
        </authorList>
    </citation>
    <scope>NUCLEOTIDE SEQUENCE [LARGE SCALE GENOMIC DNA]</scope>
    <source>
        <strain evidence="5 6">JUb134</strain>
    </source>
</reference>
<dbReference type="CDD" id="cd00090">
    <property type="entry name" value="HTH_ARSR"/>
    <property type="match status" value="1"/>
</dbReference>
<evidence type="ECO:0000256" key="3">
    <source>
        <dbReference type="ARBA" id="ARBA00023163"/>
    </source>
</evidence>